<dbReference type="PROSITE" id="PS51143">
    <property type="entry name" value="MT_A70"/>
    <property type="match status" value="1"/>
</dbReference>
<dbReference type="GO" id="GO:0005634">
    <property type="term" value="C:nucleus"/>
    <property type="evidence" value="ECO:0007669"/>
    <property type="project" value="UniProtKB-SubCell"/>
</dbReference>
<dbReference type="GO" id="GO:0036396">
    <property type="term" value="C:RNA N6-methyladenosine methyltransferase complex"/>
    <property type="evidence" value="ECO:0007669"/>
    <property type="project" value="TreeGrafter"/>
</dbReference>
<dbReference type="EMBL" id="PUHW01000012">
    <property type="protein sequence ID" value="KAG0690976.1"/>
    <property type="molecule type" value="Genomic_DNA"/>
</dbReference>
<dbReference type="InterPro" id="IPR007757">
    <property type="entry name" value="MT-A70-like"/>
</dbReference>
<reference evidence="5" key="1">
    <citation type="submission" date="2020-11" db="EMBL/GenBank/DDBJ databases">
        <title>Kefir isolates.</title>
        <authorList>
            <person name="Marcisauskas S."/>
            <person name="Kim Y."/>
            <person name="Blasche S."/>
        </authorList>
    </citation>
    <scope>NUCLEOTIDE SEQUENCE</scope>
    <source>
        <strain evidence="5">Olga-1</strain>
    </source>
</reference>
<evidence type="ECO:0000256" key="4">
    <source>
        <dbReference type="SAM" id="MobiDB-lite"/>
    </source>
</evidence>
<organism evidence="5 6">
    <name type="scientific">Pichia californica</name>
    <dbReference type="NCBI Taxonomy" id="460514"/>
    <lineage>
        <taxon>Eukaryota</taxon>
        <taxon>Fungi</taxon>
        <taxon>Dikarya</taxon>
        <taxon>Ascomycota</taxon>
        <taxon>Saccharomycotina</taxon>
        <taxon>Pichiomycetes</taxon>
        <taxon>Pichiales</taxon>
        <taxon>Pichiaceae</taxon>
        <taxon>Pichia</taxon>
    </lineage>
</organism>
<evidence type="ECO:0000256" key="3">
    <source>
        <dbReference type="PROSITE-ProRule" id="PRU00489"/>
    </source>
</evidence>
<evidence type="ECO:0008006" key="7">
    <source>
        <dbReference type="Google" id="ProtNLM"/>
    </source>
</evidence>
<dbReference type="Proteomes" id="UP000697127">
    <property type="component" value="Unassembled WGS sequence"/>
</dbReference>
<evidence type="ECO:0000313" key="6">
    <source>
        <dbReference type="Proteomes" id="UP000697127"/>
    </source>
</evidence>
<evidence type="ECO:0000256" key="1">
    <source>
        <dbReference type="ARBA" id="ARBA00004123"/>
    </source>
</evidence>
<protein>
    <recommendedName>
        <fullName evidence="7">Karyogamy protein KAR4</fullName>
    </recommendedName>
</protein>
<dbReference type="InterPro" id="IPR045123">
    <property type="entry name" value="METTL14-like"/>
</dbReference>
<dbReference type="Pfam" id="PF05063">
    <property type="entry name" value="MT-A70"/>
    <property type="match status" value="1"/>
</dbReference>
<proteinExistence type="inferred from homology"/>
<dbReference type="OrthoDB" id="14833at2759"/>
<dbReference type="PANTHER" id="PTHR13107">
    <property type="entry name" value="N6-ADENOSINE-METHYLTRANSFERASE NON-CATALYTIC SUBUNIT"/>
    <property type="match status" value="1"/>
</dbReference>
<feature type="compositionally biased region" description="Low complexity" evidence="4">
    <location>
        <begin position="1"/>
        <end position="14"/>
    </location>
</feature>
<comment type="caution">
    <text evidence="5">The sequence shown here is derived from an EMBL/GenBank/DDBJ whole genome shotgun (WGS) entry which is preliminary data.</text>
</comment>
<feature type="compositionally biased region" description="Polar residues" evidence="4">
    <location>
        <begin position="15"/>
        <end position="26"/>
    </location>
</feature>
<keyword evidence="2" id="KW-0539">Nucleus</keyword>
<name>A0A9P7BH82_9ASCO</name>
<dbReference type="GO" id="GO:0003729">
    <property type="term" value="F:mRNA binding"/>
    <property type="evidence" value="ECO:0007669"/>
    <property type="project" value="TreeGrafter"/>
</dbReference>
<evidence type="ECO:0000256" key="2">
    <source>
        <dbReference type="ARBA" id="ARBA00023242"/>
    </source>
</evidence>
<dbReference type="AlphaFoldDB" id="A0A9P7BH82"/>
<comment type="similarity">
    <text evidence="3">Belongs to the MT-A70-like family.</text>
</comment>
<sequence length="484" mass="55279">MSSGSISSQTQLSQPNSSKTSLSLTQHSHIIDSKNFNNTNSISTPTITKTTTETDMISKDNNRKKLLWKKKDKVQLQLHLSGKQNVNQFNTGGSCIKSNKNNTIIVTTPVISPLRLQKPVKSSIYSNFQSPFKNESISLSAKYAVQFLPAMSITQTSSPVIITASPIITTTTKKKLLQKDSKLAIKQQSNQQMVAYKNDYSNNYIHSGKLPFKYIRNAKQQVEGYPKLQRLYKLKEQQIEKYSTRPYGCRIDSENLSKTLNSWVYDHNLQFDVIMIGALTENQLIYPLLTKLPIDKLCSKPGFLFIWASTKKISELSTLMNDSRTWSKRFRRSEELVFIPVDKNSVYYPKEWSIPEDQILEEVQWHCWMCITGTVRRSTDKDLIHCNVNTDLALENSNTGNSAVPSQIYKVVENFSSSTRRLHIIPTSTGLKKHVKVRPGWVIVSPDVILDNFEPERYKRDIELIGSKIPYNDEIEQLRPKTPS</sequence>
<dbReference type="PROSITE" id="PS51592">
    <property type="entry name" value="SAM_MTA70L_2"/>
    <property type="match status" value="1"/>
</dbReference>
<feature type="region of interest" description="Disordered" evidence="4">
    <location>
        <begin position="1"/>
        <end position="26"/>
    </location>
</feature>
<dbReference type="PANTHER" id="PTHR13107:SF0">
    <property type="entry name" value="N6-ADENOSINE-METHYLTRANSFERASE NON-CATALYTIC SUBUNIT"/>
    <property type="match status" value="1"/>
</dbReference>
<keyword evidence="6" id="KW-1185">Reference proteome</keyword>
<gene>
    <name evidence="5" type="ORF">C6P40_000474</name>
</gene>
<evidence type="ECO:0000313" key="5">
    <source>
        <dbReference type="EMBL" id="KAG0690976.1"/>
    </source>
</evidence>
<comment type="subcellular location">
    <subcellularLocation>
        <location evidence="1">Nucleus</location>
    </subcellularLocation>
</comment>
<accession>A0A9P7BH82</accession>